<dbReference type="EMBL" id="BMGM01000001">
    <property type="protein sequence ID" value="GGE24023.1"/>
    <property type="molecule type" value="Genomic_DNA"/>
</dbReference>
<evidence type="ECO:0000256" key="1">
    <source>
        <dbReference type="ARBA" id="ARBA00004141"/>
    </source>
</evidence>
<dbReference type="Pfam" id="PF01694">
    <property type="entry name" value="Rhomboid"/>
    <property type="match status" value="1"/>
</dbReference>
<comment type="subcellular location">
    <subcellularLocation>
        <location evidence="1">Membrane</location>
        <topology evidence="1">Multi-pass membrane protein</topology>
    </subcellularLocation>
</comment>
<evidence type="ECO:0000256" key="4">
    <source>
        <dbReference type="ARBA" id="ARBA00023136"/>
    </source>
</evidence>
<protein>
    <submittedName>
        <fullName evidence="7">Rhomboid family intramembrane serine protease</fullName>
    </submittedName>
</protein>
<evidence type="ECO:0000256" key="2">
    <source>
        <dbReference type="ARBA" id="ARBA00022692"/>
    </source>
</evidence>
<dbReference type="InterPro" id="IPR022764">
    <property type="entry name" value="Peptidase_S54_rhomboid_dom"/>
</dbReference>
<feature type="domain" description="Peptidase S54 rhomboid" evidence="6">
    <location>
        <begin position="28"/>
        <end position="157"/>
    </location>
</feature>
<dbReference type="GO" id="GO:0006508">
    <property type="term" value="P:proteolysis"/>
    <property type="evidence" value="ECO:0007669"/>
    <property type="project" value="UniProtKB-KW"/>
</dbReference>
<dbReference type="SUPFAM" id="SSF144091">
    <property type="entry name" value="Rhomboid-like"/>
    <property type="match status" value="1"/>
</dbReference>
<keyword evidence="3 5" id="KW-1133">Transmembrane helix</keyword>
<keyword evidence="8" id="KW-1185">Reference proteome</keyword>
<dbReference type="Gene3D" id="1.20.1540.10">
    <property type="entry name" value="Rhomboid-like"/>
    <property type="match status" value="1"/>
</dbReference>
<feature type="transmembrane region" description="Helical" evidence="5">
    <location>
        <begin position="66"/>
        <end position="82"/>
    </location>
</feature>
<dbReference type="GO" id="GO:0008233">
    <property type="term" value="F:peptidase activity"/>
    <property type="evidence" value="ECO:0007669"/>
    <property type="project" value="UniProtKB-KW"/>
</dbReference>
<reference evidence="8" key="1">
    <citation type="journal article" date="2019" name="Int. J. Syst. Evol. Microbiol.">
        <title>The Global Catalogue of Microorganisms (GCM) 10K type strain sequencing project: providing services to taxonomists for standard genome sequencing and annotation.</title>
        <authorList>
            <consortium name="The Broad Institute Genomics Platform"/>
            <consortium name="The Broad Institute Genome Sequencing Center for Infectious Disease"/>
            <person name="Wu L."/>
            <person name="Ma J."/>
        </authorList>
    </citation>
    <scope>NUCLEOTIDE SEQUENCE [LARGE SCALE GENOMIC DNA]</scope>
    <source>
        <strain evidence="8">CGMCC 1.12931</strain>
    </source>
</reference>
<feature type="transmembrane region" description="Helical" evidence="5">
    <location>
        <begin position="41"/>
        <end position="59"/>
    </location>
</feature>
<feature type="transmembrane region" description="Helical" evidence="5">
    <location>
        <begin position="113"/>
        <end position="132"/>
    </location>
</feature>
<sequence>MYWIELRFGFNFNAHGLKPRTFSGLQGVLFSPFIHSSVEHLYNNSLPLFILLAALFYFYPSVKYKVLWWGLLGAGILTWIMGRDSYHIGASGVVYMLTSFLFFKGIWSKNYRLIALSLIVVFLYGSMVWGIFPQQERISWEGHLGGLLIGIVLAFLFKVPSSSEKKYYWEKENFQEEDDPFLQQFDEHGNFITASQLEADDASNSSVDCTEDVQFQYKLSKNKKE</sequence>
<keyword evidence="7" id="KW-0645">Protease</keyword>
<evidence type="ECO:0000256" key="5">
    <source>
        <dbReference type="SAM" id="Phobius"/>
    </source>
</evidence>
<dbReference type="InterPro" id="IPR035952">
    <property type="entry name" value="Rhomboid-like_sf"/>
</dbReference>
<organism evidence="7 8">
    <name type="scientific">Psychroflexus planctonicus</name>
    <dbReference type="NCBI Taxonomy" id="1526575"/>
    <lineage>
        <taxon>Bacteria</taxon>
        <taxon>Pseudomonadati</taxon>
        <taxon>Bacteroidota</taxon>
        <taxon>Flavobacteriia</taxon>
        <taxon>Flavobacteriales</taxon>
        <taxon>Flavobacteriaceae</taxon>
        <taxon>Psychroflexus</taxon>
    </lineage>
</organism>
<dbReference type="Proteomes" id="UP000599179">
    <property type="component" value="Unassembled WGS sequence"/>
</dbReference>
<evidence type="ECO:0000313" key="7">
    <source>
        <dbReference type="EMBL" id="GGE24023.1"/>
    </source>
</evidence>
<dbReference type="InterPro" id="IPR050925">
    <property type="entry name" value="Rhomboid_protease_S54"/>
</dbReference>
<feature type="transmembrane region" description="Helical" evidence="5">
    <location>
        <begin position="138"/>
        <end position="157"/>
    </location>
</feature>
<accession>A0ABQ1SB09</accession>
<gene>
    <name evidence="7" type="ORF">GCM10010832_00890</name>
</gene>
<evidence type="ECO:0000259" key="6">
    <source>
        <dbReference type="Pfam" id="PF01694"/>
    </source>
</evidence>
<name>A0ABQ1SB09_9FLAO</name>
<keyword evidence="4 5" id="KW-0472">Membrane</keyword>
<comment type="caution">
    <text evidence="7">The sequence shown here is derived from an EMBL/GenBank/DDBJ whole genome shotgun (WGS) entry which is preliminary data.</text>
</comment>
<evidence type="ECO:0000313" key="8">
    <source>
        <dbReference type="Proteomes" id="UP000599179"/>
    </source>
</evidence>
<proteinExistence type="predicted"/>
<keyword evidence="2 5" id="KW-0812">Transmembrane</keyword>
<keyword evidence="7" id="KW-0378">Hydrolase</keyword>
<dbReference type="PANTHER" id="PTHR43731">
    <property type="entry name" value="RHOMBOID PROTEASE"/>
    <property type="match status" value="1"/>
</dbReference>
<evidence type="ECO:0000256" key="3">
    <source>
        <dbReference type="ARBA" id="ARBA00022989"/>
    </source>
</evidence>
<feature type="transmembrane region" description="Helical" evidence="5">
    <location>
        <begin position="88"/>
        <end position="106"/>
    </location>
</feature>
<dbReference type="PANTHER" id="PTHR43731:SF9">
    <property type="entry name" value="SLR1461 PROTEIN"/>
    <property type="match status" value="1"/>
</dbReference>